<name>A0A934SS15_9MICO</name>
<proteinExistence type="predicted"/>
<dbReference type="Pfam" id="PF08378">
    <property type="entry name" value="NERD"/>
    <property type="match status" value="1"/>
</dbReference>
<accession>A0A934SS15</accession>
<evidence type="ECO:0000313" key="4">
    <source>
        <dbReference type="Proteomes" id="UP000636458"/>
    </source>
</evidence>
<evidence type="ECO:0000313" key="3">
    <source>
        <dbReference type="EMBL" id="MBK4347948.1"/>
    </source>
</evidence>
<dbReference type="AlphaFoldDB" id="A0A934SS15"/>
<comment type="caution">
    <text evidence="3">The sequence shown here is derived from an EMBL/GenBank/DDBJ whole genome shotgun (WGS) entry which is preliminary data.</text>
</comment>
<dbReference type="EMBL" id="JAEPES010000003">
    <property type="protein sequence ID" value="MBK4347948.1"/>
    <property type="molecule type" value="Genomic_DNA"/>
</dbReference>
<reference evidence="3" key="1">
    <citation type="submission" date="2021-01" db="EMBL/GenBank/DDBJ databases">
        <title>Lacisediminihabitans sp. nov. strain G11-30, isolated from Antarctic Soil.</title>
        <authorList>
            <person name="Li J."/>
        </authorList>
    </citation>
    <scope>NUCLEOTIDE SEQUENCE</scope>
    <source>
        <strain evidence="3">G11-30</strain>
    </source>
</reference>
<dbReference type="Proteomes" id="UP000636458">
    <property type="component" value="Unassembled WGS sequence"/>
</dbReference>
<feature type="domain" description="NERD" evidence="1">
    <location>
        <begin position="49"/>
        <end position="146"/>
    </location>
</feature>
<organism evidence="3 4">
    <name type="scientific">Lacisediminihabitans changchengi</name>
    <dbReference type="NCBI Taxonomy" id="2787634"/>
    <lineage>
        <taxon>Bacteria</taxon>
        <taxon>Bacillati</taxon>
        <taxon>Actinomycetota</taxon>
        <taxon>Actinomycetes</taxon>
        <taxon>Micrococcales</taxon>
        <taxon>Microbacteriaceae</taxon>
        <taxon>Lacisediminihabitans</taxon>
    </lineage>
</organism>
<dbReference type="RefSeq" id="WP_200555211.1">
    <property type="nucleotide sequence ID" value="NZ_JAEPES010000001.1"/>
</dbReference>
<protein>
    <submittedName>
        <fullName evidence="3">NERD domain-containing protein</fullName>
    </submittedName>
</protein>
<dbReference type="InterPro" id="IPR011528">
    <property type="entry name" value="NERD"/>
</dbReference>
<gene>
    <name evidence="2" type="ORF">IV501_04725</name>
    <name evidence="3" type="ORF">IV501_09900</name>
</gene>
<evidence type="ECO:0000313" key="2">
    <source>
        <dbReference type="EMBL" id="MBK4346929.1"/>
    </source>
</evidence>
<evidence type="ECO:0000259" key="1">
    <source>
        <dbReference type="Pfam" id="PF08378"/>
    </source>
</evidence>
<dbReference type="EMBL" id="JAEPES010000001">
    <property type="protein sequence ID" value="MBK4346929.1"/>
    <property type="molecule type" value="Genomic_DNA"/>
</dbReference>
<sequence length="250" mass="27467">MSIVRERFAGQAVMERLLIEQESVRERSPLARLFGVSPLSPNSYGWYAGALGEIEVGERLSMLPAGWTVLHALPLNAKGSDIDHIAIGPAGVFTITTRLHRHKKVWAAGHSVLVDGQKQSHIRVSLSEAARIERMLPTAPVRPVLALVDPERITFGTDRPAVEVTDARRIVRWLTSQPTVLSESEVSAIVTAVEQPDVWHGISSPDHSIRERFASLDRSIRVASSRRAIWCVAAAGIAAAMMFETVTRMV</sequence>
<keyword evidence="4" id="KW-1185">Reference proteome</keyword>